<dbReference type="Pfam" id="PF00702">
    <property type="entry name" value="Hydrolase"/>
    <property type="match status" value="1"/>
</dbReference>
<reference evidence="3" key="1">
    <citation type="journal article" date="2020" name="Stud. Mycol.">
        <title>101 Dothideomycetes genomes: a test case for predicting lifestyles and emergence of pathogens.</title>
        <authorList>
            <person name="Haridas S."/>
            <person name="Albert R."/>
            <person name="Binder M."/>
            <person name="Bloem J."/>
            <person name="Labutti K."/>
            <person name="Salamov A."/>
            <person name="Andreopoulos B."/>
            <person name="Baker S."/>
            <person name="Barry K."/>
            <person name="Bills G."/>
            <person name="Bluhm B."/>
            <person name="Cannon C."/>
            <person name="Castanera R."/>
            <person name="Culley D."/>
            <person name="Daum C."/>
            <person name="Ezra D."/>
            <person name="Gonzalez J."/>
            <person name="Henrissat B."/>
            <person name="Kuo A."/>
            <person name="Liang C."/>
            <person name="Lipzen A."/>
            <person name="Lutzoni F."/>
            <person name="Magnuson J."/>
            <person name="Mondo S."/>
            <person name="Nolan M."/>
            <person name="Ohm R."/>
            <person name="Pangilinan J."/>
            <person name="Park H.-J."/>
            <person name="Ramirez L."/>
            <person name="Alfaro M."/>
            <person name="Sun H."/>
            <person name="Tritt A."/>
            <person name="Yoshinaga Y."/>
            <person name="Zwiers L.-H."/>
            <person name="Turgeon B."/>
            <person name="Goodwin S."/>
            <person name="Spatafora J."/>
            <person name="Crous P."/>
            <person name="Grigoriev I."/>
        </authorList>
    </citation>
    <scope>NUCLEOTIDE SEQUENCE</scope>
    <source>
        <strain evidence="3">CBS 473.64</strain>
    </source>
</reference>
<organism evidence="3 4">
    <name type="scientific">Massarina eburnea CBS 473.64</name>
    <dbReference type="NCBI Taxonomy" id="1395130"/>
    <lineage>
        <taxon>Eukaryota</taxon>
        <taxon>Fungi</taxon>
        <taxon>Dikarya</taxon>
        <taxon>Ascomycota</taxon>
        <taxon>Pezizomycotina</taxon>
        <taxon>Dothideomycetes</taxon>
        <taxon>Pleosporomycetidae</taxon>
        <taxon>Pleosporales</taxon>
        <taxon>Massarineae</taxon>
        <taxon>Massarinaceae</taxon>
        <taxon>Massarina</taxon>
    </lineage>
</organism>
<dbReference type="AlphaFoldDB" id="A0A6A6RH24"/>
<protein>
    <submittedName>
        <fullName evidence="3">HAD-like protein</fullName>
    </submittedName>
</protein>
<evidence type="ECO:0000313" key="4">
    <source>
        <dbReference type="Proteomes" id="UP000799753"/>
    </source>
</evidence>
<dbReference type="InterPro" id="IPR036412">
    <property type="entry name" value="HAD-like_sf"/>
</dbReference>
<name>A0A6A6RH24_9PLEO</name>
<dbReference type="InterPro" id="IPR023198">
    <property type="entry name" value="PGP-like_dom2"/>
</dbReference>
<dbReference type="SUPFAM" id="SSF56784">
    <property type="entry name" value="HAD-like"/>
    <property type="match status" value="1"/>
</dbReference>
<dbReference type="NCBIfam" id="TIGR01428">
    <property type="entry name" value="HAD_type_II"/>
    <property type="match status" value="1"/>
</dbReference>
<dbReference type="Gene3D" id="1.10.150.240">
    <property type="entry name" value="Putative phosphatase, domain 2"/>
    <property type="match status" value="1"/>
</dbReference>
<dbReference type="InterPro" id="IPR006439">
    <property type="entry name" value="HAD-SF_hydro_IA"/>
</dbReference>
<dbReference type="PRINTS" id="PR00413">
    <property type="entry name" value="HADHALOGNASE"/>
</dbReference>
<dbReference type="PANTHER" id="PTHR43316">
    <property type="entry name" value="HYDROLASE, HALOACID DELAHOGENASE-RELATED"/>
    <property type="match status" value="1"/>
</dbReference>
<dbReference type="OrthoDB" id="2363873at2759"/>
<dbReference type="NCBIfam" id="TIGR01493">
    <property type="entry name" value="HAD-SF-IA-v2"/>
    <property type="match status" value="1"/>
</dbReference>
<comment type="similarity">
    <text evidence="1">Belongs to the HAD-like hydrolase superfamily. S-2-haloalkanoic acid dehalogenase family.</text>
</comment>
<gene>
    <name evidence="3" type="ORF">P280DRAFT_523767</name>
</gene>
<dbReference type="InterPro" id="IPR051540">
    <property type="entry name" value="S-2-haloacid_dehalogenase"/>
</dbReference>
<proteinExistence type="inferred from homology"/>
<dbReference type="PANTHER" id="PTHR43316:SF3">
    <property type="entry name" value="HALOACID DEHALOGENASE, TYPE II (AFU_ORTHOLOGUE AFUA_2G07750)-RELATED"/>
    <property type="match status" value="1"/>
</dbReference>
<evidence type="ECO:0000256" key="1">
    <source>
        <dbReference type="ARBA" id="ARBA00008106"/>
    </source>
</evidence>
<keyword evidence="2" id="KW-0378">Hydrolase</keyword>
<dbReference type="InterPro" id="IPR006328">
    <property type="entry name" value="2-HAD"/>
</dbReference>
<keyword evidence="4" id="KW-1185">Reference proteome</keyword>
<dbReference type="GO" id="GO:0019120">
    <property type="term" value="F:hydrolase activity, acting on acid halide bonds, in C-halide compounds"/>
    <property type="evidence" value="ECO:0007669"/>
    <property type="project" value="InterPro"/>
</dbReference>
<accession>A0A6A6RH24</accession>
<dbReference type="EMBL" id="MU006814">
    <property type="protein sequence ID" value="KAF2634789.1"/>
    <property type="molecule type" value="Genomic_DNA"/>
</dbReference>
<dbReference type="GO" id="GO:0016791">
    <property type="term" value="F:phosphatase activity"/>
    <property type="evidence" value="ECO:0007669"/>
    <property type="project" value="UniProtKB-ARBA"/>
</dbReference>
<evidence type="ECO:0000313" key="3">
    <source>
        <dbReference type="EMBL" id="KAF2634789.1"/>
    </source>
</evidence>
<sequence>MPIKAVFFDFMGTCLDWHSAVLKAFPPSIPPDRASSLALQWRQQYFHLNSARVKQNLPIEHFDSTLAKALDVVLTNTFHDLDAQFDSSSRQRAVQAFHNQTAWPDVAPALQSLRDRGLEIFVHANGSTRLQLDLTTSAKLSFNMLFSSELLGVYMPAPEAHHKVLKLIGAKPEEVVKVAAHAWDIRGAKDVGMKTVYVRRWTDDIEEEMEVFKGEFNAFLESMEGLAEVVEKMC</sequence>
<dbReference type="InterPro" id="IPR023214">
    <property type="entry name" value="HAD_sf"/>
</dbReference>
<dbReference type="Proteomes" id="UP000799753">
    <property type="component" value="Unassembled WGS sequence"/>
</dbReference>
<evidence type="ECO:0000256" key="2">
    <source>
        <dbReference type="ARBA" id="ARBA00022801"/>
    </source>
</evidence>
<dbReference type="Gene3D" id="3.40.50.1000">
    <property type="entry name" value="HAD superfamily/HAD-like"/>
    <property type="match status" value="1"/>
</dbReference>